<reference evidence="1" key="2">
    <citation type="journal article" date="2024" name="Plant">
        <title>Genomic evolution and insights into agronomic trait innovations of Sesamum species.</title>
        <authorList>
            <person name="Miao H."/>
            <person name="Wang L."/>
            <person name="Qu L."/>
            <person name="Liu H."/>
            <person name="Sun Y."/>
            <person name="Le M."/>
            <person name="Wang Q."/>
            <person name="Wei S."/>
            <person name="Zheng Y."/>
            <person name="Lin W."/>
            <person name="Duan Y."/>
            <person name="Cao H."/>
            <person name="Xiong S."/>
            <person name="Wang X."/>
            <person name="Wei L."/>
            <person name="Li C."/>
            <person name="Ma Q."/>
            <person name="Ju M."/>
            <person name="Zhao R."/>
            <person name="Li G."/>
            <person name="Mu C."/>
            <person name="Tian Q."/>
            <person name="Mei H."/>
            <person name="Zhang T."/>
            <person name="Gao T."/>
            <person name="Zhang H."/>
        </authorList>
    </citation>
    <scope>NUCLEOTIDE SEQUENCE</scope>
    <source>
        <strain evidence="1">KEN1</strain>
    </source>
</reference>
<proteinExistence type="predicted"/>
<dbReference type="EMBL" id="JACGWN010000013">
    <property type="protein sequence ID" value="KAL0410602.1"/>
    <property type="molecule type" value="Genomic_DNA"/>
</dbReference>
<accession>A0AAW2U263</accession>
<comment type="caution">
    <text evidence="1">The sequence shown here is derived from an EMBL/GenBank/DDBJ whole genome shotgun (WGS) entry which is preliminary data.</text>
</comment>
<gene>
    <name evidence="1" type="ORF">Slati_3649900</name>
</gene>
<dbReference type="AlphaFoldDB" id="A0AAW2U263"/>
<protein>
    <recommendedName>
        <fullName evidence="2">RNase H type-1 domain-containing protein</fullName>
    </recommendedName>
</protein>
<sequence>MNGAAGWKAPEGSWIKVNYDGALFSNGKEGVVGVVARPETGECVAWASYRFTKLVYPEEVEAMAALGGGIVGYST</sequence>
<evidence type="ECO:0000313" key="1">
    <source>
        <dbReference type="EMBL" id="KAL0410602.1"/>
    </source>
</evidence>
<name>A0AAW2U263_9LAMI</name>
<evidence type="ECO:0008006" key="2">
    <source>
        <dbReference type="Google" id="ProtNLM"/>
    </source>
</evidence>
<reference evidence="1" key="1">
    <citation type="submission" date="2020-06" db="EMBL/GenBank/DDBJ databases">
        <authorList>
            <person name="Li T."/>
            <person name="Hu X."/>
            <person name="Zhang T."/>
            <person name="Song X."/>
            <person name="Zhang H."/>
            <person name="Dai N."/>
            <person name="Sheng W."/>
            <person name="Hou X."/>
            <person name="Wei L."/>
        </authorList>
    </citation>
    <scope>NUCLEOTIDE SEQUENCE</scope>
    <source>
        <strain evidence="1">KEN1</strain>
        <tissue evidence="1">Leaf</tissue>
    </source>
</reference>
<organism evidence="1">
    <name type="scientific">Sesamum latifolium</name>
    <dbReference type="NCBI Taxonomy" id="2727402"/>
    <lineage>
        <taxon>Eukaryota</taxon>
        <taxon>Viridiplantae</taxon>
        <taxon>Streptophyta</taxon>
        <taxon>Embryophyta</taxon>
        <taxon>Tracheophyta</taxon>
        <taxon>Spermatophyta</taxon>
        <taxon>Magnoliopsida</taxon>
        <taxon>eudicotyledons</taxon>
        <taxon>Gunneridae</taxon>
        <taxon>Pentapetalae</taxon>
        <taxon>asterids</taxon>
        <taxon>lamiids</taxon>
        <taxon>Lamiales</taxon>
        <taxon>Pedaliaceae</taxon>
        <taxon>Sesamum</taxon>
    </lineage>
</organism>